<proteinExistence type="predicted"/>
<evidence type="ECO:0000313" key="2">
    <source>
        <dbReference type="Proteomes" id="UP001156389"/>
    </source>
</evidence>
<dbReference type="EMBL" id="JAJAGO010000004">
    <property type="protein sequence ID" value="MCT2590238.1"/>
    <property type="molecule type" value="Genomic_DNA"/>
</dbReference>
<protein>
    <submittedName>
        <fullName evidence="1">DUF6415 family natural product biosynthesis protein</fullName>
    </submittedName>
</protein>
<evidence type="ECO:0000313" key="1">
    <source>
        <dbReference type="EMBL" id="MCT2590238.1"/>
    </source>
</evidence>
<sequence>MNAVPNTTAPVDTAAVRAAIERAQEILALPGRPDLAPIEAELRGYAEALLPVAEAGTAKLWRGSLKWWQRRSRLDIVHRTLAQPPPTDPLAAHAHLFHLTADCRVLLNQLAGEEW</sequence>
<name>A0ABT2JRA8_9ACTN</name>
<organism evidence="1 2">
    <name type="scientific">Streptomyces gossypii</name>
    <dbReference type="NCBI Taxonomy" id="2883101"/>
    <lineage>
        <taxon>Bacteria</taxon>
        <taxon>Bacillati</taxon>
        <taxon>Actinomycetota</taxon>
        <taxon>Actinomycetes</taxon>
        <taxon>Kitasatosporales</taxon>
        <taxon>Streptomycetaceae</taxon>
        <taxon>Streptomyces</taxon>
    </lineage>
</organism>
<comment type="caution">
    <text evidence="1">The sequence shown here is derived from an EMBL/GenBank/DDBJ whole genome shotgun (WGS) entry which is preliminary data.</text>
</comment>
<dbReference type="Pfam" id="PF19979">
    <property type="entry name" value="DUF6415"/>
    <property type="match status" value="1"/>
</dbReference>
<keyword evidence="2" id="KW-1185">Reference proteome</keyword>
<gene>
    <name evidence="1" type="ORF">LHJ74_09990</name>
</gene>
<dbReference type="Proteomes" id="UP001156389">
    <property type="component" value="Unassembled WGS sequence"/>
</dbReference>
<dbReference type="RefSeq" id="WP_260217551.1">
    <property type="nucleotide sequence ID" value="NZ_JAJAGO010000004.1"/>
</dbReference>
<accession>A0ABT2JRA8</accession>
<reference evidence="1 2" key="1">
    <citation type="submission" date="2021-10" db="EMBL/GenBank/DDBJ databases">
        <title>Streptomyces gossypii sp. nov., isolated from soil collected from cotton field.</title>
        <authorList>
            <person name="Ge X."/>
            <person name="Chen X."/>
            <person name="Liu W."/>
        </authorList>
    </citation>
    <scope>NUCLEOTIDE SEQUENCE [LARGE SCALE GENOMIC DNA]</scope>
    <source>
        <strain evidence="1 2">N2-109</strain>
    </source>
</reference>
<dbReference type="InterPro" id="IPR046300">
    <property type="entry name" value="DUF6415"/>
</dbReference>